<evidence type="ECO:0000256" key="1">
    <source>
        <dbReference type="PROSITE-ProRule" id="PRU00339"/>
    </source>
</evidence>
<dbReference type="SUPFAM" id="SSF48452">
    <property type="entry name" value="TPR-like"/>
    <property type="match status" value="2"/>
</dbReference>
<name>A0A1I5MSU7_9BACT</name>
<dbReference type="PROSITE" id="PS50005">
    <property type="entry name" value="TPR"/>
    <property type="match status" value="1"/>
</dbReference>
<dbReference type="EMBL" id="FOXB01000007">
    <property type="protein sequence ID" value="SFP12550.1"/>
    <property type="molecule type" value="Genomic_DNA"/>
</dbReference>
<dbReference type="STRING" id="223786.SAMN05216234_1075"/>
<keyword evidence="3" id="KW-1185">Reference proteome</keyword>
<dbReference type="Gene3D" id="1.25.40.10">
    <property type="entry name" value="Tetratricopeptide repeat domain"/>
    <property type="match status" value="2"/>
</dbReference>
<dbReference type="OrthoDB" id="9766710at2"/>
<proteinExistence type="predicted"/>
<evidence type="ECO:0008006" key="4">
    <source>
        <dbReference type="Google" id="ProtNLM"/>
    </source>
</evidence>
<dbReference type="AlphaFoldDB" id="A0A1I5MSU7"/>
<gene>
    <name evidence="2" type="ORF">SAMN05216234_1075</name>
</gene>
<dbReference type="InterPro" id="IPR019734">
    <property type="entry name" value="TPR_rpt"/>
</dbReference>
<sequence>MSRNNLFIVSLITLLLVGGCADKSNIQNRSEIDVDSKIEKFENELGYIMHALYYKEHGDYIKAYALFDKLYKETKKIEYKIESLKLLISLGGYESAQKEIVSFLKHHSNNVTLYRLLTLAELKLNYVDKALESAKKALKIDPESMENIDLVASIYLVMQKYQEAIDLYNQYYSKHHDDQSLIKIASITFHKLKDVNKTIQMLRSHTQFIGCSEKICTFLAEIYRQRSDLNNMAKIYANLYKTTKKSEYAQKAAEIYAYEKKYDQAIELLESSKTDNRLLLAILKQIRQFKKAAKLAKQIYDNSLDPIWLAEYGILLFEAAEKKNDKKLLNSVVDKLNRAIEQGLDDPLYYNYLGYLLIDNDIDINRGIKLVKKALKAEPDSAFYIDSLAWGYYKLDQCDEAYKLMKKVVEKLGMEDEEIKNHMKKIQECRSKKK</sequence>
<evidence type="ECO:0000313" key="2">
    <source>
        <dbReference type="EMBL" id="SFP12550.1"/>
    </source>
</evidence>
<keyword evidence="1" id="KW-0802">TPR repeat</keyword>
<dbReference type="PROSITE" id="PS51257">
    <property type="entry name" value="PROKAR_LIPOPROTEIN"/>
    <property type="match status" value="1"/>
</dbReference>
<protein>
    <recommendedName>
        <fullName evidence="4">Tetratricopeptide repeat-containing protein</fullName>
    </recommendedName>
</protein>
<reference evidence="2 3" key="1">
    <citation type="submission" date="2016-10" db="EMBL/GenBank/DDBJ databases">
        <authorList>
            <person name="de Groot N.N."/>
        </authorList>
    </citation>
    <scope>NUCLEOTIDE SEQUENCE [LARGE SCALE GENOMIC DNA]</scope>
    <source>
        <strain evidence="2 3">EP1-55-1</strain>
    </source>
</reference>
<dbReference type="InterPro" id="IPR011990">
    <property type="entry name" value="TPR-like_helical_dom_sf"/>
</dbReference>
<dbReference type="Proteomes" id="UP000199227">
    <property type="component" value="Unassembled WGS sequence"/>
</dbReference>
<organism evidence="2 3">
    <name type="scientific">Hydrogenimonas thermophila</name>
    <dbReference type="NCBI Taxonomy" id="223786"/>
    <lineage>
        <taxon>Bacteria</taxon>
        <taxon>Pseudomonadati</taxon>
        <taxon>Campylobacterota</taxon>
        <taxon>Epsilonproteobacteria</taxon>
        <taxon>Campylobacterales</taxon>
        <taxon>Hydrogenimonadaceae</taxon>
        <taxon>Hydrogenimonas</taxon>
    </lineage>
</organism>
<accession>A0A1I5MSU7</accession>
<dbReference type="RefSeq" id="WP_092911319.1">
    <property type="nucleotide sequence ID" value="NZ_CP136592.1"/>
</dbReference>
<feature type="repeat" description="TPR" evidence="1">
    <location>
        <begin position="111"/>
        <end position="144"/>
    </location>
</feature>
<evidence type="ECO:0000313" key="3">
    <source>
        <dbReference type="Proteomes" id="UP000199227"/>
    </source>
</evidence>